<dbReference type="GO" id="GO:0003677">
    <property type="term" value="F:DNA binding"/>
    <property type="evidence" value="ECO:0007669"/>
    <property type="project" value="UniProtKB-KW"/>
</dbReference>
<dbReference type="AlphaFoldDB" id="A0A1Z4JPB0"/>
<dbReference type="InterPro" id="IPR010095">
    <property type="entry name" value="Cas12f1-like_TNB"/>
</dbReference>
<evidence type="ECO:0000256" key="1">
    <source>
        <dbReference type="ARBA" id="ARBA00023125"/>
    </source>
</evidence>
<feature type="region of interest" description="Disordered" evidence="2">
    <location>
        <begin position="455"/>
        <end position="482"/>
    </location>
</feature>
<sequence length="503" mass="56922">MAQRTVTVTTELPVELWQFAIDVSKLVEPARVEYLNRKLAGDDENSIVRELQPKYGINKRQVNAIRSEVRGAISCAKESRKLHINTLELQIKSTKGWLKTAAKSLAKLPDAVGLQHGQHLRVQKRFAIHHKKRRLHLLEKKLEHLKSKPLRVSLGNKGTQYLTIGTTKESFGNHIAQYDGGTIKFRVPYALEAKYGKAISSPLRFEHEQGRRWINDAIQANRALSYHIYCKGFRWFIACWISVPEPPSQSLPRQYGCIGIDINPGVIGWAYVDSDGNLKRHGQFKLNLHSRRRGQIEAVLHDVTRRIVTIAKSLSCPVVIEALDFTAKRSQLRERGRKYARMLSGFAYSKFAKFLDQKCQLAGIELISVKPAYSSTIGLVKFMRQYGLSSDTAAAIVLARRAMRLSERIPDHNAYPSVKAGKHVWSAWNALNNTLKSLPRHQHFTRPNRSLEATPVCGSQDGLAGKRNRTSRRGETPQRNRKAAVSDTCLDVHGFIQLRIGFN</sequence>
<protein>
    <recommendedName>
        <fullName evidence="5">Transposase</fullName>
    </recommendedName>
</protein>
<dbReference type="NCBIfam" id="TIGR01766">
    <property type="entry name" value="IS200/IS605 family accessory protein TnpB-like domain"/>
    <property type="match status" value="1"/>
</dbReference>
<evidence type="ECO:0000313" key="4">
    <source>
        <dbReference type="Proteomes" id="UP000217895"/>
    </source>
</evidence>
<reference evidence="3 4" key="1">
    <citation type="submission" date="2017-06" db="EMBL/GenBank/DDBJ databases">
        <title>Genome sequencing of cyanobaciteial culture collection at National Institute for Environmental Studies (NIES).</title>
        <authorList>
            <person name="Hirose Y."/>
            <person name="Shimura Y."/>
            <person name="Fujisawa T."/>
            <person name="Nakamura Y."/>
            <person name="Kawachi M."/>
        </authorList>
    </citation>
    <scope>NUCLEOTIDE SEQUENCE [LARGE SCALE GENOMIC DNA]</scope>
    <source>
        <strain evidence="3 4">NIES-2135</strain>
    </source>
</reference>
<keyword evidence="4" id="KW-1185">Reference proteome</keyword>
<evidence type="ECO:0000313" key="3">
    <source>
        <dbReference type="EMBL" id="BAY58493.1"/>
    </source>
</evidence>
<dbReference type="EMBL" id="AP018203">
    <property type="protein sequence ID" value="BAY58493.1"/>
    <property type="molecule type" value="Genomic_DNA"/>
</dbReference>
<name>A0A1Z4JPB0_LEPBY</name>
<accession>A0A1Z4JPB0</accession>
<organism evidence="3 4">
    <name type="scientific">Leptolyngbya boryana NIES-2135</name>
    <dbReference type="NCBI Taxonomy" id="1973484"/>
    <lineage>
        <taxon>Bacteria</taxon>
        <taxon>Bacillati</taxon>
        <taxon>Cyanobacteriota</taxon>
        <taxon>Cyanophyceae</taxon>
        <taxon>Leptolyngbyales</taxon>
        <taxon>Leptolyngbyaceae</taxon>
        <taxon>Leptolyngbya group</taxon>
        <taxon>Leptolyngbya</taxon>
    </lineage>
</organism>
<dbReference type="Proteomes" id="UP000217895">
    <property type="component" value="Chromosome"/>
</dbReference>
<gene>
    <name evidence="3" type="ORF">NIES2135_53660</name>
</gene>
<evidence type="ECO:0000256" key="2">
    <source>
        <dbReference type="SAM" id="MobiDB-lite"/>
    </source>
</evidence>
<keyword evidence="1" id="KW-0238">DNA-binding</keyword>
<proteinExistence type="predicted"/>
<evidence type="ECO:0008006" key="5">
    <source>
        <dbReference type="Google" id="ProtNLM"/>
    </source>
</evidence>